<keyword evidence="3 7" id="KW-0597">Phosphoprotein</keyword>
<dbReference type="SMART" id="SM00388">
    <property type="entry name" value="HisKA"/>
    <property type="match status" value="1"/>
</dbReference>
<evidence type="ECO:0008006" key="13">
    <source>
        <dbReference type="Google" id="ProtNLM"/>
    </source>
</evidence>
<dbReference type="PROSITE" id="PS50109">
    <property type="entry name" value="HIS_KIN"/>
    <property type="match status" value="1"/>
</dbReference>
<keyword evidence="4 9" id="KW-0812">Transmembrane</keyword>
<dbReference type="Pfam" id="PF00072">
    <property type="entry name" value="Response_reg"/>
    <property type="match status" value="1"/>
</dbReference>
<sequence>MEVKKSKIPNYGKNVAATTASKRESEALDILKSSNKLKEYGPMVCLYLVLSYLMWYYYWNLNLESYNSICYITKTHTIDKLDPILCPYRDITFDIDSFELVSHLTTGVFATLLILHLLQLLECDIRHSYRLPAVYCTSVINFIAFFSHLSMARGWSPMVISRFGRISHVVRWGEWLSVAPALMIMMHSINIRSKRDLKLLWESTIFQSISVALGGYSSFTQNIYSALILLGLSCIFYCHIYYVVYRAYQSYKILVSTNNLRKMKLFNEPKINKETNNIRRNIKSKSDEILSTNNSPHHSGTATPTNISPFNTSNLSTNDDISTRQILEEFEMVGAIISVKLAVYCTITWTLKVIIYMLGVLGYLSHTSESILQTIFDCFSKGLYARVLCSSHVAALSPEGILGRMLYMEEQANASIRQFLRFVFHEVSTPLNTLTMGLNNLSDENLTDEGVEMLNMAKEGCLHINDTLKDLLTFQEVEDGGLILNTQPVALKSLIRDVCNQYISIAKEKGIVLLLALDPKIPDYIMGEKLRLRQVLTILIQNGIDNSKQQCAVLTELKNNINFDVSTAHIRIAIRDDGNGYTHEEIDDLFNPYSHLSSGNVPNGRGLGMSLCVAKQIIELHGGTLTLETDSNGSTFYCDVVFIAPLNLNELSNQLENEAISNAIDSEETVVSTRSSRRSSNKSPKILLHNKKDVSYELINKSRNQSSELLNHESFNDKVDSVTKSAPRALVVDDVQSNRKLLQRTLERIGFTVELVNDGDELLDKVINETGIYNKYDVIFLDNMMPRLPGVDAIKILRANNYNGLVIGVTGNVLDEDVLEFKQAGCNDVLPKPVNVNHLKLVLSKLGLDI</sequence>
<dbReference type="EMBL" id="HBFD01000698">
    <property type="protein sequence ID" value="CAD8713687.1"/>
    <property type="molecule type" value="Transcribed_RNA"/>
</dbReference>
<gene>
    <name evidence="12" type="ORF">CNEB1095_LOCUS473</name>
</gene>
<dbReference type="GO" id="GO:0016020">
    <property type="term" value="C:membrane"/>
    <property type="evidence" value="ECO:0007669"/>
    <property type="project" value="UniProtKB-SubCell"/>
</dbReference>
<dbReference type="GO" id="GO:0000155">
    <property type="term" value="F:phosphorelay sensor kinase activity"/>
    <property type="evidence" value="ECO:0007669"/>
    <property type="project" value="InterPro"/>
</dbReference>
<evidence type="ECO:0000256" key="4">
    <source>
        <dbReference type="ARBA" id="ARBA00022692"/>
    </source>
</evidence>
<dbReference type="InterPro" id="IPR036097">
    <property type="entry name" value="HisK_dim/P_sf"/>
</dbReference>
<keyword evidence="5 9" id="KW-1133">Transmembrane helix</keyword>
<evidence type="ECO:0000313" key="12">
    <source>
        <dbReference type="EMBL" id="CAD8713687.1"/>
    </source>
</evidence>
<name>A0A7S0SRV3_9STRA</name>
<dbReference type="InterPro" id="IPR011006">
    <property type="entry name" value="CheY-like_superfamily"/>
</dbReference>
<dbReference type="SUPFAM" id="SSF52172">
    <property type="entry name" value="CheY-like"/>
    <property type="match status" value="1"/>
</dbReference>
<evidence type="ECO:0000259" key="10">
    <source>
        <dbReference type="PROSITE" id="PS50109"/>
    </source>
</evidence>
<dbReference type="Gene3D" id="1.20.1070.10">
    <property type="entry name" value="Rhodopsin 7-helix transmembrane proteins"/>
    <property type="match status" value="1"/>
</dbReference>
<evidence type="ECO:0000256" key="2">
    <source>
        <dbReference type="ARBA" id="ARBA00008130"/>
    </source>
</evidence>
<dbReference type="InterPro" id="IPR003594">
    <property type="entry name" value="HATPase_dom"/>
</dbReference>
<dbReference type="SMART" id="SM00448">
    <property type="entry name" value="REC"/>
    <property type="match status" value="1"/>
</dbReference>
<dbReference type="Pfam" id="PF02518">
    <property type="entry name" value="HATPase_c"/>
    <property type="match status" value="1"/>
</dbReference>
<feature type="domain" description="Histidine kinase" evidence="10">
    <location>
        <begin position="422"/>
        <end position="644"/>
    </location>
</feature>
<accession>A0A7S0SRV3</accession>
<organism evidence="12">
    <name type="scientific">Chromulina nebulosa</name>
    <dbReference type="NCBI Taxonomy" id="96789"/>
    <lineage>
        <taxon>Eukaryota</taxon>
        <taxon>Sar</taxon>
        <taxon>Stramenopiles</taxon>
        <taxon>Ochrophyta</taxon>
        <taxon>Chrysophyceae</taxon>
        <taxon>Chromulinales</taxon>
        <taxon>Chromulinaceae</taxon>
        <taxon>Chromulina</taxon>
    </lineage>
</organism>
<dbReference type="SMART" id="SM00387">
    <property type="entry name" value="HATPase_c"/>
    <property type="match status" value="1"/>
</dbReference>
<dbReference type="Pfam" id="PF01036">
    <property type="entry name" value="Bac_rhodopsin"/>
    <property type="match status" value="1"/>
</dbReference>
<dbReference type="SUPFAM" id="SSF55874">
    <property type="entry name" value="ATPase domain of HSP90 chaperone/DNA topoisomerase II/histidine kinase"/>
    <property type="match status" value="1"/>
</dbReference>
<proteinExistence type="inferred from homology"/>
<dbReference type="Gene3D" id="1.10.287.130">
    <property type="match status" value="1"/>
</dbReference>
<comment type="similarity">
    <text evidence="2">Belongs to the archaeal/bacterial/fungal opsin family.</text>
</comment>
<comment type="subcellular location">
    <subcellularLocation>
        <location evidence="1">Membrane</location>
        <topology evidence="1">Multi-pass membrane protein</topology>
    </subcellularLocation>
</comment>
<keyword evidence="6 9" id="KW-0472">Membrane</keyword>
<evidence type="ECO:0000256" key="5">
    <source>
        <dbReference type="ARBA" id="ARBA00022989"/>
    </source>
</evidence>
<dbReference type="PROSITE" id="PS50110">
    <property type="entry name" value="RESPONSE_REGULATORY"/>
    <property type="match status" value="1"/>
</dbReference>
<dbReference type="AlphaFoldDB" id="A0A7S0SRV3"/>
<dbReference type="InterPro" id="IPR003661">
    <property type="entry name" value="HisK_dim/P_dom"/>
</dbReference>
<protein>
    <recommendedName>
        <fullName evidence="13">Histidine kinase</fullName>
    </recommendedName>
</protein>
<dbReference type="InterPro" id="IPR001789">
    <property type="entry name" value="Sig_transdc_resp-reg_receiver"/>
</dbReference>
<feature type="transmembrane region" description="Helical" evidence="9">
    <location>
        <begin position="133"/>
        <end position="152"/>
    </location>
</feature>
<evidence type="ECO:0000256" key="1">
    <source>
        <dbReference type="ARBA" id="ARBA00004141"/>
    </source>
</evidence>
<dbReference type="CDD" id="cd00082">
    <property type="entry name" value="HisKA"/>
    <property type="match status" value="1"/>
</dbReference>
<dbReference type="CDD" id="cd17546">
    <property type="entry name" value="REC_hyHK_CKI1_RcsC-like"/>
    <property type="match status" value="1"/>
</dbReference>
<reference evidence="12" key="1">
    <citation type="submission" date="2021-01" db="EMBL/GenBank/DDBJ databases">
        <authorList>
            <person name="Corre E."/>
            <person name="Pelletier E."/>
            <person name="Niang G."/>
            <person name="Scheremetjew M."/>
            <person name="Finn R."/>
            <person name="Kale V."/>
            <person name="Holt S."/>
            <person name="Cochrane G."/>
            <person name="Meng A."/>
            <person name="Brown T."/>
            <person name="Cohen L."/>
        </authorList>
    </citation>
    <scope>NUCLEOTIDE SEQUENCE</scope>
    <source>
        <strain evidence="12">UTEXLB2642</strain>
    </source>
</reference>
<dbReference type="InterPro" id="IPR005467">
    <property type="entry name" value="His_kinase_dom"/>
</dbReference>
<dbReference type="CDD" id="cd00075">
    <property type="entry name" value="HATPase"/>
    <property type="match status" value="1"/>
</dbReference>
<dbReference type="InterPro" id="IPR001425">
    <property type="entry name" value="Arc/bac/fun_rhodopsins"/>
</dbReference>
<dbReference type="PANTHER" id="PTHR43719">
    <property type="entry name" value="TWO-COMPONENT HISTIDINE KINASE"/>
    <property type="match status" value="1"/>
</dbReference>
<dbReference type="SUPFAM" id="SSF47384">
    <property type="entry name" value="Homodimeric domain of signal transducing histidine kinase"/>
    <property type="match status" value="1"/>
</dbReference>
<feature type="transmembrane region" description="Helical" evidence="9">
    <location>
        <begin position="100"/>
        <end position="121"/>
    </location>
</feature>
<feature type="region of interest" description="Disordered" evidence="8">
    <location>
        <begin position="292"/>
        <end position="314"/>
    </location>
</feature>
<dbReference type="Gene3D" id="3.30.565.10">
    <property type="entry name" value="Histidine kinase-like ATPase, C-terminal domain"/>
    <property type="match status" value="1"/>
</dbReference>
<evidence type="ECO:0000259" key="11">
    <source>
        <dbReference type="PROSITE" id="PS50110"/>
    </source>
</evidence>
<evidence type="ECO:0000256" key="7">
    <source>
        <dbReference type="PROSITE-ProRule" id="PRU00169"/>
    </source>
</evidence>
<feature type="transmembrane region" description="Helical" evidence="9">
    <location>
        <begin position="40"/>
        <end position="58"/>
    </location>
</feature>
<dbReference type="InterPro" id="IPR050956">
    <property type="entry name" value="2C_system_His_kinase"/>
</dbReference>
<dbReference type="PRINTS" id="PR00344">
    <property type="entry name" value="BCTRLSENSOR"/>
</dbReference>
<evidence type="ECO:0000256" key="9">
    <source>
        <dbReference type="SAM" id="Phobius"/>
    </source>
</evidence>
<dbReference type="SUPFAM" id="SSF81321">
    <property type="entry name" value="Family A G protein-coupled receptor-like"/>
    <property type="match status" value="1"/>
</dbReference>
<feature type="domain" description="Response regulatory" evidence="11">
    <location>
        <begin position="728"/>
        <end position="847"/>
    </location>
</feature>
<feature type="transmembrane region" description="Helical" evidence="9">
    <location>
        <begin position="223"/>
        <end position="244"/>
    </location>
</feature>
<evidence type="ECO:0000256" key="3">
    <source>
        <dbReference type="ARBA" id="ARBA00022553"/>
    </source>
</evidence>
<dbReference type="Gene3D" id="3.40.50.2300">
    <property type="match status" value="1"/>
</dbReference>
<feature type="modified residue" description="4-aspartylphosphate" evidence="7">
    <location>
        <position position="782"/>
    </location>
</feature>
<evidence type="ECO:0000256" key="8">
    <source>
        <dbReference type="SAM" id="MobiDB-lite"/>
    </source>
</evidence>
<dbReference type="InterPro" id="IPR036890">
    <property type="entry name" value="HATPase_C_sf"/>
</dbReference>
<evidence type="ECO:0000256" key="6">
    <source>
        <dbReference type="ARBA" id="ARBA00023136"/>
    </source>
</evidence>
<feature type="transmembrane region" description="Helical" evidence="9">
    <location>
        <begin position="341"/>
        <end position="364"/>
    </location>
</feature>
<dbReference type="InterPro" id="IPR004358">
    <property type="entry name" value="Sig_transdc_His_kin-like_C"/>
</dbReference>
<dbReference type="PANTHER" id="PTHR43719:SF28">
    <property type="entry name" value="PEROXIDE STRESS-ACTIVATED HISTIDINE KINASE MAK1-RELATED"/>
    <property type="match status" value="1"/>
</dbReference>